<dbReference type="Proteomes" id="UP001054811">
    <property type="component" value="Chromosome"/>
</dbReference>
<protein>
    <submittedName>
        <fullName evidence="3">Amidohydrolase</fullName>
    </submittedName>
</protein>
<dbReference type="InterPro" id="IPR032465">
    <property type="entry name" value="ACMSD"/>
</dbReference>
<dbReference type="RefSeq" id="WP_259611226.1">
    <property type="nucleotide sequence ID" value="NZ_CP091139.2"/>
</dbReference>
<proteinExistence type="predicted"/>
<dbReference type="EMBL" id="CP091139">
    <property type="protein sequence ID" value="UUT34700.1"/>
    <property type="molecule type" value="Genomic_DNA"/>
</dbReference>
<gene>
    <name evidence="3" type="ORF">L2X98_29960</name>
</gene>
<organism evidence="3 4">
    <name type="scientific">Microbacterium elymi</name>
    <dbReference type="NCBI Taxonomy" id="2909587"/>
    <lineage>
        <taxon>Bacteria</taxon>
        <taxon>Bacillati</taxon>
        <taxon>Actinomycetota</taxon>
        <taxon>Actinomycetes</taxon>
        <taxon>Micrococcales</taxon>
        <taxon>Microbacteriaceae</taxon>
        <taxon>Microbacterium</taxon>
    </lineage>
</organism>
<dbReference type="InterPro" id="IPR032466">
    <property type="entry name" value="Metal_Hydrolase"/>
</dbReference>
<evidence type="ECO:0000256" key="1">
    <source>
        <dbReference type="ARBA" id="ARBA00023239"/>
    </source>
</evidence>
<dbReference type="SUPFAM" id="SSF51556">
    <property type="entry name" value="Metallo-dependent hydrolases"/>
    <property type="match status" value="1"/>
</dbReference>
<dbReference type="PANTHER" id="PTHR21240">
    <property type="entry name" value="2-AMINO-3-CARBOXYLMUCONATE-6-SEMIALDEHYDE DECARBOXYLASE"/>
    <property type="match status" value="1"/>
</dbReference>
<reference evidence="3" key="1">
    <citation type="submission" date="2022-01" db="EMBL/GenBank/DDBJ databases">
        <title>Microbacterium eymi and Microbacterium rhizovicinus sp. nov., isolated from the rhizospheric soil of Elymus tsukushiensis, a plant native to the Dokdo Islands, Republic of Korea.</title>
        <authorList>
            <person name="Hwang Y.J."/>
        </authorList>
    </citation>
    <scope>NUCLEOTIDE SEQUENCE</scope>
    <source>
        <strain evidence="3">KUDC0405</strain>
    </source>
</reference>
<evidence type="ECO:0000259" key="2">
    <source>
        <dbReference type="Pfam" id="PF04909"/>
    </source>
</evidence>
<dbReference type="PANTHER" id="PTHR21240:SF28">
    <property type="entry name" value="ISO-OROTATE DECARBOXYLASE (EUROFUNG)"/>
    <property type="match status" value="1"/>
</dbReference>
<evidence type="ECO:0000313" key="3">
    <source>
        <dbReference type="EMBL" id="UUT34700.1"/>
    </source>
</evidence>
<accession>A0ABY5NHN0</accession>
<feature type="domain" description="Amidohydrolase-related" evidence="2">
    <location>
        <begin position="6"/>
        <end position="130"/>
    </location>
</feature>
<dbReference type="Pfam" id="PF04909">
    <property type="entry name" value="Amidohydro_2"/>
    <property type="match status" value="1"/>
</dbReference>
<keyword evidence="1" id="KW-0456">Lyase</keyword>
<dbReference type="Gene3D" id="3.20.20.140">
    <property type="entry name" value="Metal-dependent hydrolases"/>
    <property type="match status" value="1"/>
</dbReference>
<name>A0ABY5NHN0_9MICO</name>
<keyword evidence="4" id="KW-1185">Reference proteome</keyword>
<dbReference type="InterPro" id="IPR006680">
    <property type="entry name" value="Amidohydro-rel"/>
</dbReference>
<evidence type="ECO:0000313" key="4">
    <source>
        <dbReference type="Proteomes" id="UP001054811"/>
    </source>
</evidence>
<sequence>MASFVTQGTFEKFPSLKVMVLETGLAWIPNFFWRLDRFWPEMRAESDWVKRLPSEYLREHVKFSTQPMELTPRKEQLVELFESFGGMEDLLCFSSDYPHWDADDPFYVASRLPSEWLPKLFYENARSMLRMLPVGQAEVPA</sequence>